<comment type="caution">
    <text evidence="3">The sequence shown here is derived from an EMBL/GenBank/DDBJ whole genome shotgun (WGS) entry which is preliminary data.</text>
</comment>
<proteinExistence type="predicted"/>
<accession>A0ABR4QGJ9</accession>
<reference evidence="3 4" key="1">
    <citation type="journal article" date="2022" name="Front. Cell. Infect. Microbiol.">
        <title>The Genomes of Two Strains of Taenia crassiceps the Animal Model for the Study of Human Cysticercosis.</title>
        <authorList>
            <person name="Bobes R.J."/>
            <person name="Estrada K."/>
            <person name="Rios-Valencia D.G."/>
            <person name="Calderon-Gallegos A."/>
            <person name="de la Torre P."/>
            <person name="Carrero J.C."/>
            <person name="Sanchez-Flores A."/>
            <person name="Laclette J.P."/>
        </authorList>
    </citation>
    <scope>NUCLEOTIDE SEQUENCE [LARGE SCALE GENOMIC DNA]</scope>
    <source>
        <strain evidence="3">WFUcys</strain>
    </source>
</reference>
<dbReference type="PANTHER" id="PTHR45615">
    <property type="entry name" value="MYOSIN HEAVY CHAIN, NON-MUSCLE"/>
    <property type="match status" value="1"/>
</dbReference>
<feature type="coiled-coil region" evidence="1">
    <location>
        <begin position="724"/>
        <end position="875"/>
    </location>
</feature>
<feature type="coiled-coil region" evidence="1">
    <location>
        <begin position="558"/>
        <end position="695"/>
    </location>
</feature>
<feature type="coiled-coil region" evidence="1">
    <location>
        <begin position="439"/>
        <end position="501"/>
    </location>
</feature>
<name>A0ABR4QGJ9_9CEST</name>
<organism evidence="3 4">
    <name type="scientific">Taenia crassiceps</name>
    <dbReference type="NCBI Taxonomy" id="6207"/>
    <lineage>
        <taxon>Eukaryota</taxon>
        <taxon>Metazoa</taxon>
        <taxon>Spiralia</taxon>
        <taxon>Lophotrochozoa</taxon>
        <taxon>Platyhelminthes</taxon>
        <taxon>Cestoda</taxon>
        <taxon>Eucestoda</taxon>
        <taxon>Cyclophyllidea</taxon>
        <taxon>Taeniidae</taxon>
        <taxon>Taenia</taxon>
    </lineage>
</organism>
<feature type="region of interest" description="Disordered" evidence="2">
    <location>
        <begin position="117"/>
        <end position="137"/>
    </location>
</feature>
<feature type="coiled-coil region" evidence="1">
    <location>
        <begin position="295"/>
        <end position="336"/>
    </location>
</feature>
<feature type="coiled-coil region" evidence="1">
    <location>
        <begin position="193"/>
        <end position="227"/>
    </location>
</feature>
<feature type="region of interest" description="Disordered" evidence="2">
    <location>
        <begin position="70"/>
        <end position="95"/>
    </location>
</feature>
<dbReference type="EMBL" id="JAKROA010000003">
    <property type="protein sequence ID" value="KAL5108594.1"/>
    <property type="molecule type" value="Genomic_DNA"/>
</dbReference>
<feature type="compositionally biased region" description="Polar residues" evidence="2">
    <location>
        <begin position="117"/>
        <end position="133"/>
    </location>
</feature>
<keyword evidence="4" id="KW-1185">Reference proteome</keyword>
<dbReference type="Proteomes" id="UP001651158">
    <property type="component" value="Unassembled WGS sequence"/>
</dbReference>
<evidence type="ECO:0000313" key="3">
    <source>
        <dbReference type="EMBL" id="KAL5108594.1"/>
    </source>
</evidence>
<gene>
    <name evidence="3" type="ORF">TcWFU_002320</name>
</gene>
<dbReference type="Gene3D" id="1.10.287.1490">
    <property type="match status" value="2"/>
</dbReference>
<evidence type="ECO:0000313" key="4">
    <source>
        <dbReference type="Proteomes" id="UP001651158"/>
    </source>
</evidence>
<dbReference type="PANTHER" id="PTHR45615:SF66">
    <property type="entry name" value="CARD DOMAIN-CONTAINING PROTEIN"/>
    <property type="match status" value="1"/>
</dbReference>
<protein>
    <submittedName>
        <fullName evidence="3">Golgin subfamily A member 3</fullName>
    </submittedName>
</protein>
<evidence type="ECO:0000256" key="2">
    <source>
        <dbReference type="SAM" id="MobiDB-lite"/>
    </source>
</evidence>
<sequence>MLQMDRDTRIPETRVRIDLPEETQMIQQSNQVPVEADVRISIDKFSSLNQLTPEVHQYSSLYHTFPGAQSSANSTPILSHPPPGVLSSRGKSQSSNFLSSMPITNKLSVHALASTTRAEVSTTDHSPKSTIATIASGKEARITSNDTVQDRAYSPDELTCDSGLDDLSLAEEDRLRLHAACLEGRLSVYGREAETWLRERAELSTEAASLRKRLEAAKSTLTEVKTQSDQRVTEALNKSREAQESLRYIQEQLTLKTRENEQLSTNLTAVQQDSIYLKSQLADVQQNSVAKDQALASLREKMSELYADMESIRMAHSQALDNKTDLNAELASLRRSQEWYREQLQLTEAARDRLMEQVNSMQKWLDQSGTSAQQLAQENARLEAKVMSGEAALAEAKRNLSHELEAIRADILEREAIFEKILAERADLETLCRQKSHQITEYQSRISTLQSDLAETEIEVSELRSLMNNLRHTLQCAETERDNLRATVNGLETQMSQQKALMDQQLVQYKDVCAKLTRLEDSSYEQASNLSRALEEKATLESSLTAIHNEKTTLDACLNQLKEDMSRVESNFSALQCELDSKNSELSNVLIIRNELSNDLEVLQSAIQEKGEKIKVLESEREQLQNVSLSLQSENEGLRDDIKRLEASIPPVCEEAASKAREPLVTEIERMSSQSEALQTELKGLREQVASLLADQERYCILLDTHQALQKQYDALNFTYTASIEEASAKQTELCQRLQQVEASYSQALLTKSSEIDSLTRQLDEKASDALSLRSEIASLKVSHQKSMAQQASDWVQRLSNLESCLRAAELQKAAIEQKLQEVLERESNTNASQRAEMEVLRAEVAKMESRLSKSEALEAKHRQLMHDLEAARGREMGLSDTVEDLKRHAASLETSLSQREVKIVELSERMEKSSMSLATAEAEIPIEPVCVQQELATATLSCPNCQMLSAEVAMHSEAVNRMQTELAKLQAALELAKQELAAQSAKTANEAFGRQQACEAQRRAVQETERLKRELAEAQQQLSEVKHIATIAQANVATLTTHLNSSNRSTSSEVHALQEAMQVMRRHLEELKRELAETKQEAWHYQSNLSDLRGSLRGLIEKSQLPCSDSPSCASLAATTAATAPTPLYTNVVGVSELEKLLAERADDSLLDSKPLLRVCNYLSRLQEEIDSLESQVIHHASVVRESVDNWRTIEEHAILIRNESHPVPPMPHQ</sequence>
<feature type="coiled-coil region" evidence="1">
    <location>
        <begin position="953"/>
        <end position="1089"/>
    </location>
</feature>
<keyword evidence="1" id="KW-0175">Coiled coil</keyword>
<evidence type="ECO:0000256" key="1">
    <source>
        <dbReference type="SAM" id="Coils"/>
    </source>
</evidence>
<feature type="coiled-coil region" evidence="1">
    <location>
        <begin position="365"/>
        <end position="399"/>
    </location>
</feature>